<name>A0AAV6JPW8_9ERIC</name>
<organism evidence="3 4">
    <name type="scientific">Rhododendron griersonianum</name>
    <dbReference type="NCBI Taxonomy" id="479676"/>
    <lineage>
        <taxon>Eukaryota</taxon>
        <taxon>Viridiplantae</taxon>
        <taxon>Streptophyta</taxon>
        <taxon>Embryophyta</taxon>
        <taxon>Tracheophyta</taxon>
        <taxon>Spermatophyta</taxon>
        <taxon>Magnoliopsida</taxon>
        <taxon>eudicotyledons</taxon>
        <taxon>Gunneridae</taxon>
        <taxon>Pentapetalae</taxon>
        <taxon>asterids</taxon>
        <taxon>Ericales</taxon>
        <taxon>Ericaceae</taxon>
        <taxon>Ericoideae</taxon>
        <taxon>Rhodoreae</taxon>
        <taxon>Rhododendron</taxon>
    </lineage>
</organism>
<keyword evidence="1" id="KW-0809">Transit peptide</keyword>
<feature type="domain" description="MORF/ORRM1/DAG-like MORF" evidence="2">
    <location>
        <begin position="91"/>
        <end position="126"/>
    </location>
</feature>
<dbReference type="Pfam" id="PF21864">
    <property type="entry name" value="MORF_dom"/>
    <property type="match status" value="2"/>
</dbReference>
<dbReference type="AlphaFoldDB" id="A0AAV6JPW8"/>
<reference evidence="3" key="1">
    <citation type="submission" date="2020-08" db="EMBL/GenBank/DDBJ databases">
        <title>Plant Genome Project.</title>
        <authorList>
            <person name="Zhang R.-G."/>
        </authorList>
    </citation>
    <scope>NUCLEOTIDE SEQUENCE</scope>
    <source>
        <strain evidence="3">WSP0</strain>
        <tissue evidence="3">Leaf</tissue>
    </source>
</reference>
<feature type="domain" description="MORF/ORRM1/DAG-like MORF" evidence="2">
    <location>
        <begin position="165"/>
        <end position="221"/>
    </location>
</feature>
<evidence type="ECO:0000313" key="4">
    <source>
        <dbReference type="Proteomes" id="UP000823749"/>
    </source>
</evidence>
<evidence type="ECO:0000259" key="2">
    <source>
        <dbReference type="Pfam" id="PF21864"/>
    </source>
</evidence>
<dbReference type="EMBL" id="JACTNZ010000007">
    <property type="protein sequence ID" value="KAG5542133.1"/>
    <property type="molecule type" value="Genomic_DNA"/>
</dbReference>
<dbReference type="GO" id="GO:0005739">
    <property type="term" value="C:mitochondrion"/>
    <property type="evidence" value="ECO:0007669"/>
    <property type="project" value="TreeGrafter"/>
</dbReference>
<gene>
    <name evidence="3" type="ORF">RHGRI_021857</name>
</gene>
<accession>A0AAV6JPW8</accession>
<dbReference type="PANTHER" id="PTHR31346">
    <property type="entry name" value="MULTIPLE ORGANELLAR RNA EDITING FACTOR 2, CHLOROPLASTIC-RELATED-RELATED"/>
    <property type="match status" value="1"/>
</dbReference>
<dbReference type="Proteomes" id="UP000823749">
    <property type="component" value="Chromosome 7"/>
</dbReference>
<dbReference type="InterPro" id="IPR054059">
    <property type="entry name" value="MORF/ORRM1/DAG-like_MORF"/>
</dbReference>
<dbReference type="GO" id="GO:0016554">
    <property type="term" value="P:cytidine to uridine editing"/>
    <property type="evidence" value="ECO:0007669"/>
    <property type="project" value="InterPro"/>
</dbReference>
<proteinExistence type="predicted"/>
<protein>
    <recommendedName>
        <fullName evidence="2">MORF/ORRM1/DAG-like MORF domain-containing protein</fullName>
    </recommendedName>
</protein>
<dbReference type="InterPro" id="IPR039206">
    <property type="entry name" value="MORF/ORRM1/DAG-like"/>
</dbReference>
<evidence type="ECO:0000313" key="3">
    <source>
        <dbReference type="EMBL" id="KAG5542133.1"/>
    </source>
</evidence>
<evidence type="ECO:0000256" key="1">
    <source>
        <dbReference type="ARBA" id="ARBA00022946"/>
    </source>
</evidence>
<comment type="caution">
    <text evidence="3">The sequence shown here is derived from an EMBL/GenBank/DDBJ whole genome shotgun (WGS) entry which is preliminary data.</text>
</comment>
<sequence length="253" mass="28656">MTLLSALHRGPALRRAMSFLPGTTTVQPLSRSKLQECFVQSRSFCPYPKPGFDSGGTTAKKHHHPQAEFQRLNSTLATVPPPYVPPPGCDFRHWLVVMHGPVGDLTRDEIIDSFIKTLAKVLGRFEFSSFFLSLVYSLSIQSFHHTMSQLMKVVLETTPLHPYFEEKARMSMYSVSTRHYYAFGAKVEESVAIAMKELPGVRWVIPDAYVDVENELYGDEPFINGQAVPYDPKYHKQWTSTNNYEGGESHNLP</sequence>
<dbReference type="PANTHER" id="PTHR31346:SF4">
    <property type="entry name" value="MULTIPLE ORGANELLAR RNA EDITING FACTOR 8, CHLOROPLASTIC_MITOCHONDRIAL"/>
    <property type="match status" value="1"/>
</dbReference>
<dbReference type="GO" id="GO:0080156">
    <property type="term" value="P:mitochondrial mRNA modification"/>
    <property type="evidence" value="ECO:0007669"/>
    <property type="project" value="TreeGrafter"/>
</dbReference>
<keyword evidence="4" id="KW-1185">Reference proteome</keyword>